<dbReference type="SUPFAM" id="SSF53335">
    <property type="entry name" value="S-adenosyl-L-methionine-dependent methyltransferases"/>
    <property type="match status" value="1"/>
</dbReference>
<dbReference type="PANTHER" id="PTHR43591:SF24">
    <property type="entry name" value="2-METHOXY-6-POLYPRENYL-1,4-BENZOQUINOL METHYLASE, MITOCHONDRIAL"/>
    <property type="match status" value="1"/>
</dbReference>
<keyword evidence="4" id="KW-1185">Reference proteome</keyword>
<accession>A0A9P7A8R7</accession>
<feature type="compositionally biased region" description="Polar residues" evidence="1">
    <location>
        <begin position="17"/>
        <end position="29"/>
    </location>
</feature>
<dbReference type="PANTHER" id="PTHR43591">
    <property type="entry name" value="METHYLTRANSFERASE"/>
    <property type="match status" value="1"/>
</dbReference>
<dbReference type="CDD" id="cd02440">
    <property type="entry name" value="AdoMet_MTases"/>
    <property type="match status" value="1"/>
</dbReference>
<dbReference type="InterPro" id="IPR041698">
    <property type="entry name" value="Methyltransf_25"/>
</dbReference>
<name>A0A9P7A8R7_9AGAM</name>
<dbReference type="GO" id="GO:0008168">
    <property type="term" value="F:methyltransferase activity"/>
    <property type="evidence" value="ECO:0007669"/>
    <property type="project" value="TreeGrafter"/>
</dbReference>
<comment type="caution">
    <text evidence="3">The sequence shown here is derived from an EMBL/GenBank/DDBJ whole genome shotgun (WGS) entry which is preliminary data.</text>
</comment>
<dbReference type="OrthoDB" id="2013972at2759"/>
<protein>
    <recommendedName>
        <fullName evidence="2">Methyltransferase domain-containing protein</fullName>
    </recommendedName>
</protein>
<feature type="compositionally biased region" description="Polar residues" evidence="1">
    <location>
        <begin position="367"/>
        <end position="381"/>
    </location>
</feature>
<dbReference type="InterPro" id="IPR029063">
    <property type="entry name" value="SAM-dependent_MTases_sf"/>
</dbReference>
<feature type="domain" description="Methyltransferase" evidence="2">
    <location>
        <begin position="97"/>
        <end position="193"/>
    </location>
</feature>
<gene>
    <name evidence="3" type="ORF">EV702DRAFT_1474</name>
</gene>
<evidence type="ECO:0000313" key="3">
    <source>
        <dbReference type="EMBL" id="KAG1783521.1"/>
    </source>
</evidence>
<organism evidence="3 4">
    <name type="scientific">Suillus placidus</name>
    <dbReference type="NCBI Taxonomy" id="48579"/>
    <lineage>
        <taxon>Eukaryota</taxon>
        <taxon>Fungi</taxon>
        <taxon>Dikarya</taxon>
        <taxon>Basidiomycota</taxon>
        <taxon>Agaricomycotina</taxon>
        <taxon>Agaricomycetes</taxon>
        <taxon>Agaricomycetidae</taxon>
        <taxon>Boletales</taxon>
        <taxon>Suillineae</taxon>
        <taxon>Suillaceae</taxon>
        <taxon>Suillus</taxon>
    </lineage>
</organism>
<dbReference type="Proteomes" id="UP000714275">
    <property type="component" value="Unassembled WGS sequence"/>
</dbReference>
<reference evidence="3" key="1">
    <citation type="journal article" date="2020" name="New Phytol.">
        <title>Comparative genomics reveals dynamic genome evolution in host specialist ectomycorrhizal fungi.</title>
        <authorList>
            <person name="Lofgren L.A."/>
            <person name="Nguyen N.H."/>
            <person name="Vilgalys R."/>
            <person name="Ruytinx J."/>
            <person name="Liao H.L."/>
            <person name="Branco S."/>
            <person name="Kuo A."/>
            <person name="LaButti K."/>
            <person name="Lipzen A."/>
            <person name="Andreopoulos W."/>
            <person name="Pangilinan J."/>
            <person name="Riley R."/>
            <person name="Hundley H."/>
            <person name="Na H."/>
            <person name="Barry K."/>
            <person name="Grigoriev I.V."/>
            <person name="Stajich J.E."/>
            <person name="Kennedy P.G."/>
        </authorList>
    </citation>
    <scope>NUCLEOTIDE SEQUENCE</scope>
    <source>
        <strain evidence="3">DOB743</strain>
    </source>
</reference>
<dbReference type="AlphaFoldDB" id="A0A9P7A8R7"/>
<evidence type="ECO:0000259" key="2">
    <source>
        <dbReference type="Pfam" id="PF13649"/>
    </source>
</evidence>
<evidence type="ECO:0000256" key="1">
    <source>
        <dbReference type="SAM" id="MobiDB-lite"/>
    </source>
</evidence>
<proteinExistence type="predicted"/>
<feature type="compositionally biased region" description="Low complexity" evidence="1">
    <location>
        <begin position="344"/>
        <end position="366"/>
    </location>
</feature>
<dbReference type="EMBL" id="JABBWD010000001">
    <property type="protein sequence ID" value="KAG1783521.1"/>
    <property type="molecule type" value="Genomic_DNA"/>
</dbReference>
<feature type="compositionally biased region" description="Polar residues" evidence="1">
    <location>
        <begin position="321"/>
        <end position="334"/>
    </location>
</feature>
<feature type="region of interest" description="Disordered" evidence="1">
    <location>
        <begin position="321"/>
        <end position="403"/>
    </location>
</feature>
<dbReference type="Gene3D" id="3.40.50.150">
    <property type="entry name" value="Vaccinia Virus protein VP39"/>
    <property type="match status" value="1"/>
</dbReference>
<feature type="compositionally biased region" description="Polar residues" evidence="1">
    <location>
        <begin position="393"/>
        <end position="402"/>
    </location>
</feature>
<feature type="region of interest" description="Disordered" evidence="1">
    <location>
        <begin position="1"/>
        <end position="33"/>
    </location>
</feature>
<sequence length="578" mass="65070">MSNSSFVAPFMPPPRPSTATTMALDSTSGRRVPRNRDFLNKHGHRHHSYDPEKAPYPLSYDRQVLELENMDHSFVMHVKKSVSIVQFPDHIFPKRSLDLGCGGGTWVLDAAKEWPDCEFVGFDLVDVQVPTSLMEPDIARRISWVHGNFLTTKLPFDDDEFDHVHMHGLGRGIPENKWGVLFEEVNRVLRPGGVVEVLEHDILFPTLPKWFTAPLRTRNKRSDSVHYPNGSHHRIEKLPSSQSDIPPLPHDHALLESLYYAVFENRFINLRPTAILPIYFTSNFRRVISAPIVHFRMPALPPLQALPQPLPPNALLMEASLSSDRSETTSQPRAPSTPRPLAVSFSSTHSSATSKSASSGESSLFSNTEGSTFSCPTTSPADCSPHSPALSCDTANTSSSKTETAHIMKKPLYIVDSSAVESTLMGVAASQSLISLDEIDKLSERSLAMQLYWSYQSVLACQEAMYEELLDRTRNRTGQLAECGWDTDQELSELESRTKFEILVDRYKRDMQARISLWCSLAELGWSVPPREAMSKAELVEEERLYQAMLEARRFASEEDLYAPCRSVRVFMGYKDVQ</sequence>
<dbReference type="Pfam" id="PF13649">
    <property type="entry name" value="Methyltransf_25"/>
    <property type="match status" value="1"/>
</dbReference>
<evidence type="ECO:0000313" key="4">
    <source>
        <dbReference type="Proteomes" id="UP000714275"/>
    </source>
</evidence>